<comment type="caution">
    <text evidence="2">The sequence shown here is derived from an EMBL/GenBank/DDBJ whole genome shotgun (WGS) entry which is preliminary data.</text>
</comment>
<dbReference type="Proteomes" id="UP000193944">
    <property type="component" value="Unassembled WGS sequence"/>
</dbReference>
<feature type="signal peptide" evidence="1">
    <location>
        <begin position="1"/>
        <end position="20"/>
    </location>
</feature>
<organism evidence="2 3">
    <name type="scientific">Anaeromyces robustus</name>
    <dbReference type="NCBI Taxonomy" id="1754192"/>
    <lineage>
        <taxon>Eukaryota</taxon>
        <taxon>Fungi</taxon>
        <taxon>Fungi incertae sedis</taxon>
        <taxon>Chytridiomycota</taxon>
        <taxon>Chytridiomycota incertae sedis</taxon>
        <taxon>Neocallimastigomycetes</taxon>
        <taxon>Neocallimastigales</taxon>
        <taxon>Neocallimastigaceae</taxon>
        <taxon>Anaeromyces</taxon>
    </lineage>
</organism>
<evidence type="ECO:0000313" key="3">
    <source>
        <dbReference type="Proteomes" id="UP000193944"/>
    </source>
</evidence>
<dbReference type="EMBL" id="MCFG01000081">
    <property type="protein sequence ID" value="ORX83061.1"/>
    <property type="molecule type" value="Genomic_DNA"/>
</dbReference>
<evidence type="ECO:0000313" key="2">
    <source>
        <dbReference type="EMBL" id="ORX83061.1"/>
    </source>
</evidence>
<dbReference type="Gene3D" id="2.40.160.20">
    <property type="match status" value="1"/>
</dbReference>
<protein>
    <submittedName>
        <fullName evidence="2">Uncharacterized protein</fullName>
    </submittedName>
</protein>
<reference evidence="2 3" key="2">
    <citation type="submission" date="2016-08" db="EMBL/GenBank/DDBJ databases">
        <title>Pervasive Adenine N6-methylation of Active Genes in Fungi.</title>
        <authorList>
            <consortium name="DOE Joint Genome Institute"/>
            <person name="Mondo S.J."/>
            <person name="Dannebaum R.O."/>
            <person name="Kuo R.C."/>
            <person name="Labutti K."/>
            <person name="Haridas S."/>
            <person name="Kuo A."/>
            <person name="Salamov A."/>
            <person name="Ahrendt S.R."/>
            <person name="Lipzen A."/>
            <person name="Sullivan W."/>
            <person name="Andreopoulos W.B."/>
            <person name="Clum A."/>
            <person name="Lindquist E."/>
            <person name="Daum C."/>
            <person name="Ramamoorthy G.K."/>
            <person name="Gryganskyi A."/>
            <person name="Culley D."/>
            <person name="Magnuson J.K."/>
            <person name="James T.Y."/>
            <person name="O'Malley M.A."/>
            <person name="Stajich J.E."/>
            <person name="Spatafora J.W."/>
            <person name="Visel A."/>
            <person name="Grigoriev I.V."/>
        </authorList>
    </citation>
    <scope>NUCLEOTIDE SEQUENCE [LARGE SCALE GENOMIC DNA]</scope>
    <source>
        <strain evidence="2 3">S4</strain>
    </source>
</reference>
<sequence length="677" mass="76334">MKLIKTFICAFIALIGIVSTQSISTNEYTKELFTVNLIETKKYTVEGSTCTVDMIYLEGSCAGEYFNGELIFKDSSDVVKTFKDGRIESIARYYVEGTDNNKNAGRLHFEDIFVGYDEDEHPITRPNFITDIESLTWIQTADVIGIVEKTDEGRIVRFMWNKNGKKSYPVAKTPELTKNYSKQILTIDVTIPGLGFDGVPALTFDGTKGKEDASVWKLGFTCASNSTEFQGVGLDYFVDTRYNYIGQPQIISARYIIEGKDKEGNKMRIYVENNGIDDFGDNKNVKTEPTIITDNPKWAWIETAPLHGTHSDVALQIFFWTVEGADENQQPEIEEPTELQPEDTDLPVEVEIEIPTIMHIEDSEFSEQSEPSDIVDTSKYTKEVFTVNIAETKKYTVEGTTCLVEMIYLEGTCSGEYFNGELIFKDSSDVVKTFKDGKIEATARYYVEGTDNNNNAGHIHFEDNLLGFDNSQHPITIPTIITDIENLEWLQTADIIGVTEKIDSGRIIHYMWNESNTTKKPYPVAKYPDETRNYNKKVLSVDVIPGGLGFNVFPGVDGTFVGKYGFQCFVNNTMFQGEGVDYFVDTRYGFTGQPQALSARYIVEGKDDEGNAMKIYVENNGLDDNGDNQNVRTEPLIITDNPKWAWIETAPLHGNMTMEEGIQILFWTVEDADVDLN</sequence>
<gene>
    <name evidence="2" type="ORF">BCR32DRAFT_326557</name>
</gene>
<proteinExistence type="predicted"/>
<feature type="chain" id="PRO_5013208820" evidence="1">
    <location>
        <begin position="21"/>
        <end position="677"/>
    </location>
</feature>
<keyword evidence="3" id="KW-1185">Reference proteome</keyword>
<dbReference type="AlphaFoldDB" id="A0A1Y1XBA5"/>
<accession>A0A1Y1XBA5</accession>
<keyword evidence="1" id="KW-0732">Signal</keyword>
<evidence type="ECO:0000256" key="1">
    <source>
        <dbReference type="SAM" id="SignalP"/>
    </source>
</evidence>
<name>A0A1Y1XBA5_9FUNG</name>
<reference evidence="2 3" key="1">
    <citation type="submission" date="2016-08" db="EMBL/GenBank/DDBJ databases">
        <title>A Parts List for Fungal Cellulosomes Revealed by Comparative Genomics.</title>
        <authorList>
            <consortium name="DOE Joint Genome Institute"/>
            <person name="Haitjema C.H."/>
            <person name="Gilmore S.P."/>
            <person name="Henske J.K."/>
            <person name="Solomon K.V."/>
            <person name="De Groot R."/>
            <person name="Kuo A."/>
            <person name="Mondo S.J."/>
            <person name="Salamov A.A."/>
            <person name="Labutti K."/>
            <person name="Zhao Z."/>
            <person name="Chiniquy J."/>
            <person name="Barry K."/>
            <person name="Brewer H.M."/>
            <person name="Purvine S.O."/>
            <person name="Wright A.T."/>
            <person name="Boxma B."/>
            <person name="Van Alen T."/>
            <person name="Hackstein J.H."/>
            <person name="Baker S.E."/>
            <person name="Grigoriev I.V."/>
            <person name="O'Malley M.A."/>
        </authorList>
    </citation>
    <scope>NUCLEOTIDE SEQUENCE [LARGE SCALE GENOMIC DNA]</scope>
    <source>
        <strain evidence="2 3">S4</strain>
    </source>
</reference>
<dbReference type="OrthoDB" id="2137721at2759"/>